<name>A0ABR2RU64_9ROSI</name>
<gene>
    <name evidence="1" type="ORF">V6N11_078755</name>
</gene>
<sequence length="113" mass="12742">MYDEGQMMMVLELGLICSNDVPAARPSMRQLVRYLDGEAVLTENLTLPAAFDCGKIITKGIEDTELSHEHDRPSGNGSLIRVKTQKPARFDFVPVLFIGRYWFKALLQSSFAY</sequence>
<reference evidence="1 2" key="1">
    <citation type="journal article" date="2024" name="G3 (Bethesda)">
        <title>Genome assembly of Hibiscus sabdariffa L. provides insights into metabolisms of medicinal natural products.</title>
        <authorList>
            <person name="Kim T."/>
        </authorList>
    </citation>
    <scope>NUCLEOTIDE SEQUENCE [LARGE SCALE GENOMIC DNA]</scope>
    <source>
        <strain evidence="1">TK-2024</strain>
        <tissue evidence="1">Old leaves</tissue>
    </source>
</reference>
<accession>A0ABR2RU64</accession>
<organism evidence="1 2">
    <name type="scientific">Hibiscus sabdariffa</name>
    <name type="common">roselle</name>
    <dbReference type="NCBI Taxonomy" id="183260"/>
    <lineage>
        <taxon>Eukaryota</taxon>
        <taxon>Viridiplantae</taxon>
        <taxon>Streptophyta</taxon>
        <taxon>Embryophyta</taxon>
        <taxon>Tracheophyta</taxon>
        <taxon>Spermatophyta</taxon>
        <taxon>Magnoliopsida</taxon>
        <taxon>eudicotyledons</taxon>
        <taxon>Gunneridae</taxon>
        <taxon>Pentapetalae</taxon>
        <taxon>rosids</taxon>
        <taxon>malvids</taxon>
        <taxon>Malvales</taxon>
        <taxon>Malvaceae</taxon>
        <taxon>Malvoideae</taxon>
        <taxon>Hibiscus</taxon>
    </lineage>
</organism>
<dbReference type="Proteomes" id="UP001396334">
    <property type="component" value="Unassembled WGS sequence"/>
</dbReference>
<evidence type="ECO:0000313" key="2">
    <source>
        <dbReference type="Proteomes" id="UP001396334"/>
    </source>
</evidence>
<keyword evidence="2" id="KW-1185">Reference proteome</keyword>
<dbReference type="EMBL" id="JBBPBN010000020">
    <property type="protein sequence ID" value="KAK9016252.1"/>
    <property type="molecule type" value="Genomic_DNA"/>
</dbReference>
<proteinExistence type="predicted"/>
<comment type="caution">
    <text evidence="1">The sequence shown here is derived from an EMBL/GenBank/DDBJ whole genome shotgun (WGS) entry which is preliminary data.</text>
</comment>
<evidence type="ECO:0000313" key="1">
    <source>
        <dbReference type="EMBL" id="KAK9016252.1"/>
    </source>
</evidence>
<protein>
    <submittedName>
        <fullName evidence="1">Uncharacterized protein</fullName>
    </submittedName>
</protein>